<evidence type="ECO:0000313" key="2">
    <source>
        <dbReference type="EMBL" id="MCT7942918.1"/>
    </source>
</evidence>
<reference evidence="2" key="1">
    <citation type="journal article" date="2023" name="Int. J. Syst. Evol. Microbiol.">
        <title>&lt;i&gt;Shewanella septentrionalis&lt;/i&gt; sp. nov. and &lt;i&gt;Shewanella holmiensis&lt;/i&gt; sp. nov., isolated from Baltic Sea water and sediments.</title>
        <authorList>
            <person name="Martin-Rodriguez A.J."/>
            <person name="Thorell K."/>
            <person name="Joffre E."/>
            <person name="Jensie-Markopoulos S."/>
            <person name="Moore E.R.B."/>
            <person name="Sjoling A."/>
        </authorList>
    </citation>
    <scope>NUCLEOTIDE SEQUENCE</scope>
    <source>
        <strain evidence="2">SP1S2-7</strain>
    </source>
</reference>
<organism evidence="2 3">
    <name type="scientific">Shewanella holmiensis</name>
    <dbReference type="NCBI Taxonomy" id="2952222"/>
    <lineage>
        <taxon>Bacteria</taxon>
        <taxon>Pseudomonadati</taxon>
        <taxon>Pseudomonadota</taxon>
        <taxon>Gammaproteobacteria</taxon>
        <taxon>Alteromonadales</taxon>
        <taxon>Shewanellaceae</taxon>
        <taxon>Shewanella</taxon>
    </lineage>
</organism>
<accession>A0A9X3AX52</accession>
<dbReference type="AlphaFoldDB" id="A0A9X3AX52"/>
<sequence>MLIKTKTTIIALTLSSLLSGAVYAHSNQVFSAQESVKTVSAAQTASQKANVLFDEFFMQSVMANPINQTYLGIKQDYDKWNDISDAGLDADLALTKTQLAKLLTIDVSQLDEQTTLSYELLKASFEQRIADDKWRYHTYPINQMYGLHSMVPSFLINQHQITDLSDAEAYISRLAGIQPLLKQLEVELTVRANKNIIAPKFVFPYVISDSKNIITGAPFDNSDKDSALWADFKRKVAKLSITDDEKNTLLADAKSALIKHVEPGYQSLISYVTELETKADTRDGAWKFPDGEAYFNNALARTTTTNMTSDQIHDLGLSEVARIHGEMRDIMKKVGFKGDLQAFFAFMRDDKQFYYPDTQAGRDAYITEAKALIDNMESRLDEVFKIKPKAKLVVRPVEAFREQSAGKAFYDQPAPDGSRPGTYYANLYEMNAMPKYQMEALAYHEGIPGHHMQIAIAQELEGLPQFRKFGGYTAYVEGWGLYTEYFPKEMGLYADPYSDFGRLAMELWRACRLVVDTGIHTKKWTREQGIAYYVENTPNAESDAIKMVERHIVMPSQATAYKIGMIKILELREHAKKQLGDKFDIRDFHTLILKNGPLPLDVLETKVNQWVKSVK</sequence>
<evidence type="ECO:0000256" key="1">
    <source>
        <dbReference type="SAM" id="SignalP"/>
    </source>
</evidence>
<gene>
    <name evidence="2" type="ORF">NE535_14100</name>
</gene>
<keyword evidence="1" id="KW-0732">Signal</keyword>
<dbReference type="PANTHER" id="PTHR33361">
    <property type="entry name" value="GLR0591 PROTEIN"/>
    <property type="match status" value="1"/>
</dbReference>
<dbReference type="RefSeq" id="WP_261299268.1">
    <property type="nucleotide sequence ID" value="NZ_JAMTCD010000020.1"/>
</dbReference>
<evidence type="ECO:0000313" key="3">
    <source>
        <dbReference type="Proteomes" id="UP001155546"/>
    </source>
</evidence>
<proteinExistence type="predicted"/>
<protein>
    <submittedName>
        <fullName evidence="2">DUF885 family protein</fullName>
    </submittedName>
</protein>
<comment type="caution">
    <text evidence="2">The sequence shown here is derived from an EMBL/GenBank/DDBJ whole genome shotgun (WGS) entry which is preliminary data.</text>
</comment>
<dbReference type="InterPro" id="IPR010281">
    <property type="entry name" value="DUF885"/>
</dbReference>
<dbReference type="PANTHER" id="PTHR33361:SF16">
    <property type="entry name" value="DUF885 DOMAIN-CONTAINING PROTEIN"/>
    <property type="match status" value="1"/>
</dbReference>
<dbReference type="Pfam" id="PF05960">
    <property type="entry name" value="DUF885"/>
    <property type="match status" value="1"/>
</dbReference>
<dbReference type="Proteomes" id="UP001155546">
    <property type="component" value="Unassembled WGS sequence"/>
</dbReference>
<name>A0A9X3AX52_9GAMM</name>
<feature type="signal peptide" evidence="1">
    <location>
        <begin position="1"/>
        <end position="24"/>
    </location>
</feature>
<feature type="chain" id="PRO_5040816941" evidence="1">
    <location>
        <begin position="25"/>
        <end position="615"/>
    </location>
</feature>
<keyword evidence="3" id="KW-1185">Reference proteome</keyword>
<dbReference type="EMBL" id="JAMTCD010000020">
    <property type="protein sequence ID" value="MCT7942918.1"/>
    <property type="molecule type" value="Genomic_DNA"/>
</dbReference>